<dbReference type="PROSITE" id="PS00028">
    <property type="entry name" value="ZINC_FINGER_C2H2_1"/>
    <property type="match status" value="1"/>
</dbReference>
<dbReference type="InterPro" id="IPR013087">
    <property type="entry name" value="Znf_C2H2_type"/>
</dbReference>
<keyword evidence="3" id="KW-1185">Reference proteome</keyword>
<comment type="caution">
    <text evidence="2">The sequence shown here is derived from an EMBL/GenBank/DDBJ whole genome shotgun (WGS) entry which is preliminary data.</text>
</comment>
<proteinExistence type="predicted"/>
<evidence type="ECO:0000313" key="3">
    <source>
        <dbReference type="Proteomes" id="UP000886998"/>
    </source>
</evidence>
<dbReference type="AlphaFoldDB" id="A0A8X6YPU4"/>
<reference evidence="2" key="1">
    <citation type="submission" date="2020-08" db="EMBL/GenBank/DDBJ databases">
        <title>Multicomponent nature underlies the extraordinary mechanical properties of spider dragline silk.</title>
        <authorList>
            <person name="Kono N."/>
            <person name="Nakamura H."/>
            <person name="Mori M."/>
            <person name="Yoshida Y."/>
            <person name="Ohtoshi R."/>
            <person name="Malay A.D."/>
            <person name="Moran D.A.P."/>
            <person name="Tomita M."/>
            <person name="Numata K."/>
            <person name="Arakawa K."/>
        </authorList>
    </citation>
    <scope>NUCLEOTIDE SEQUENCE</scope>
</reference>
<dbReference type="OrthoDB" id="10295890at2759"/>
<dbReference type="InterPro" id="IPR036236">
    <property type="entry name" value="Znf_C2H2_sf"/>
</dbReference>
<sequence>MEKRAKGKQRRNETIKTKTMCQFRIPNDGSVSVIEVSNMIQRVRITIPPDGVMRVKYRYPYAICEPCQKQFSGEAPYRQHLQSIQHERRCDSQGNQLSNDTCIKVLAKTNF</sequence>
<accession>A0A8X6YPU4</accession>
<dbReference type="SUPFAM" id="SSF57667">
    <property type="entry name" value="beta-beta-alpha zinc fingers"/>
    <property type="match status" value="1"/>
</dbReference>
<dbReference type="Pfam" id="PF12874">
    <property type="entry name" value="zf-met"/>
    <property type="match status" value="1"/>
</dbReference>
<dbReference type="EMBL" id="BMAV01020957">
    <property type="protein sequence ID" value="GFY74790.1"/>
    <property type="molecule type" value="Genomic_DNA"/>
</dbReference>
<evidence type="ECO:0000259" key="1">
    <source>
        <dbReference type="PROSITE" id="PS00028"/>
    </source>
</evidence>
<protein>
    <recommendedName>
        <fullName evidence="1">C2H2-type domain-containing protein</fullName>
    </recommendedName>
</protein>
<evidence type="ECO:0000313" key="2">
    <source>
        <dbReference type="EMBL" id="GFY74790.1"/>
    </source>
</evidence>
<dbReference type="Proteomes" id="UP000886998">
    <property type="component" value="Unassembled WGS sequence"/>
</dbReference>
<feature type="domain" description="C2H2-type" evidence="1">
    <location>
        <begin position="64"/>
        <end position="86"/>
    </location>
</feature>
<dbReference type="Gene3D" id="3.30.160.60">
    <property type="entry name" value="Classic Zinc Finger"/>
    <property type="match status" value="1"/>
</dbReference>
<organism evidence="2 3">
    <name type="scientific">Trichonephila inaurata madagascariensis</name>
    <dbReference type="NCBI Taxonomy" id="2747483"/>
    <lineage>
        <taxon>Eukaryota</taxon>
        <taxon>Metazoa</taxon>
        <taxon>Ecdysozoa</taxon>
        <taxon>Arthropoda</taxon>
        <taxon>Chelicerata</taxon>
        <taxon>Arachnida</taxon>
        <taxon>Araneae</taxon>
        <taxon>Araneomorphae</taxon>
        <taxon>Entelegynae</taxon>
        <taxon>Araneoidea</taxon>
        <taxon>Nephilidae</taxon>
        <taxon>Trichonephila</taxon>
        <taxon>Trichonephila inaurata</taxon>
    </lineage>
</organism>
<name>A0A8X6YPU4_9ARAC</name>
<gene>
    <name evidence="2" type="ORF">TNIN_1631</name>
</gene>